<dbReference type="InterPro" id="IPR000524">
    <property type="entry name" value="Tscrpt_reg_HTH_GntR"/>
</dbReference>
<keyword evidence="3" id="KW-0804">Transcription</keyword>
<dbReference type="EMBL" id="QRDW01000001">
    <property type="protein sequence ID" value="RED54092.1"/>
    <property type="molecule type" value="Genomic_DNA"/>
</dbReference>
<keyword evidence="6" id="KW-1185">Reference proteome</keyword>
<evidence type="ECO:0000256" key="2">
    <source>
        <dbReference type="ARBA" id="ARBA00023125"/>
    </source>
</evidence>
<dbReference type="SMART" id="SM00895">
    <property type="entry name" value="FCD"/>
    <property type="match status" value="1"/>
</dbReference>
<evidence type="ECO:0000259" key="4">
    <source>
        <dbReference type="PROSITE" id="PS50949"/>
    </source>
</evidence>
<dbReference type="InterPro" id="IPR036388">
    <property type="entry name" value="WH-like_DNA-bd_sf"/>
</dbReference>
<proteinExistence type="predicted"/>
<dbReference type="PROSITE" id="PS50949">
    <property type="entry name" value="HTH_GNTR"/>
    <property type="match status" value="1"/>
</dbReference>
<dbReference type="AlphaFoldDB" id="A0A3D9HX57"/>
<name>A0A3D9HX57_9PROT</name>
<feature type="domain" description="HTH gntR-type" evidence="4">
    <location>
        <begin position="10"/>
        <end position="77"/>
    </location>
</feature>
<reference evidence="5 6" key="1">
    <citation type="submission" date="2018-07" db="EMBL/GenBank/DDBJ databases">
        <title>Genomic Encyclopedia of Type Strains, Phase III (KMG-III): the genomes of soil and plant-associated and newly described type strains.</title>
        <authorList>
            <person name="Whitman W."/>
        </authorList>
    </citation>
    <scope>NUCLEOTIDE SEQUENCE [LARGE SCALE GENOMIC DNA]</scope>
    <source>
        <strain evidence="5 6">CECT 8488</strain>
    </source>
</reference>
<dbReference type="OrthoDB" id="9806293at2"/>
<dbReference type="Pfam" id="PF07729">
    <property type="entry name" value="FCD"/>
    <property type="match status" value="1"/>
</dbReference>
<gene>
    <name evidence="5" type="ORF">DFP90_101895</name>
</gene>
<dbReference type="SUPFAM" id="SSF46785">
    <property type="entry name" value="Winged helix' DNA-binding domain"/>
    <property type="match status" value="1"/>
</dbReference>
<evidence type="ECO:0000313" key="6">
    <source>
        <dbReference type="Proteomes" id="UP000256845"/>
    </source>
</evidence>
<dbReference type="Gene3D" id="1.20.120.530">
    <property type="entry name" value="GntR ligand-binding domain-like"/>
    <property type="match status" value="1"/>
</dbReference>
<dbReference type="InterPro" id="IPR008920">
    <property type="entry name" value="TF_FadR/GntR_C"/>
</dbReference>
<dbReference type="InterPro" id="IPR011711">
    <property type="entry name" value="GntR_C"/>
</dbReference>
<accession>A0A3D9HX57</accession>
<evidence type="ECO:0000313" key="5">
    <source>
        <dbReference type="EMBL" id="RED54092.1"/>
    </source>
</evidence>
<dbReference type="Pfam" id="PF00392">
    <property type="entry name" value="GntR"/>
    <property type="match status" value="1"/>
</dbReference>
<dbReference type="Proteomes" id="UP000256845">
    <property type="component" value="Unassembled WGS sequence"/>
</dbReference>
<sequence length="216" mass="24408">MSIQIGAQREKLADRAYRELEELIITLRLRPGSILNEPDLCSALEIGRTPMREALQKLAAERLVTIQPRRAMIVSEVHASEHLIVLETRRVLERLIAASAAKRADKQEREQLRDCAEAIRTAADQGDIDEFMRQDKEFDRILGQAARNPFASQSCQPLQSLSRRFWYYHQGEAELSIAADLHTQIMLAVADGEPEKAADASDKLMDYLEAAARKVI</sequence>
<comment type="caution">
    <text evidence="5">The sequence shown here is derived from an EMBL/GenBank/DDBJ whole genome shotgun (WGS) entry which is preliminary data.</text>
</comment>
<keyword evidence="2 5" id="KW-0238">DNA-binding</keyword>
<keyword evidence="1" id="KW-0805">Transcription regulation</keyword>
<dbReference type="GO" id="GO:0003677">
    <property type="term" value="F:DNA binding"/>
    <property type="evidence" value="ECO:0007669"/>
    <property type="project" value="UniProtKB-KW"/>
</dbReference>
<dbReference type="SUPFAM" id="SSF48008">
    <property type="entry name" value="GntR ligand-binding domain-like"/>
    <property type="match status" value="1"/>
</dbReference>
<dbReference type="PANTHER" id="PTHR43537:SF45">
    <property type="entry name" value="GNTR FAMILY REGULATORY PROTEIN"/>
    <property type="match status" value="1"/>
</dbReference>
<dbReference type="PANTHER" id="PTHR43537">
    <property type="entry name" value="TRANSCRIPTIONAL REGULATOR, GNTR FAMILY"/>
    <property type="match status" value="1"/>
</dbReference>
<dbReference type="SMART" id="SM00345">
    <property type="entry name" value="HTH_GNTR"/>
    <property type="match status" value="1"/>
</dbReference>
<evidence type="ECO:0000256" key="3">
    <source>
        <dbReference type="ARBA" id="ARBA00023163"/>
    </source>
</evidence>
<dbReference type="Gene3D" id="1.10.10.10">
    <property type="entry name" value="Winged helix-like DNA-binding domain superfamily/Winged helix DNA-binding domain"/>
    <property type="match status" value="1"/>
</dbReference>
<organism evidence="5 6">
    <name type="scientific">Aestuariispira insulae</name>
    <dbReference type="NCBI Taxonomy" id="1461337"/>
    <lineage>
        <taxon>Bacteria</taxon>
        <taxon>Pseudomonadati</taxon>
        <taxon>Pseudomonadota</taxon>
        <taxon>Alphaproteobacteria</taxon>
        <taxon>Rhodospirillales</taxon>
        <taxon>Kiloniellaceae</taxon>
        <taxon>Aestuariispira</taxon>
    </lineage>
</organism>
<evidence type="ECO:0000256" key="1">
    <source>
        <dbReference type="ARBA" id="ARBA00023015"/>
    </source>
</evidence>
<dbReference type="GO" id="GO:0003700">
    <property type="term" value="F:DNA-binding transcription factor activity"/>
    <property type="evidence" value="ECO:0007669"/>
    <property type="project" value="InterPro"/>
</dbReference>
<dbReference type="InterPro" id="IPR036390">
    <property type="entry name" value="WH_DNA-bd_sf"/>
</dbReference>
<protein>
    <submittedName>
        <fullName evidence="5">DNA-binding GntR family transcriptional regulator</fullName>
    </submittedName>
</protein>
<dbReference type="RefSeq" id="WP_115935176.1">
    <property type="nucleotide sequence ID" value="NZ_QRDW01000001.1"/>
</dbReference>